<evidence type="ECO:0000259" key="2">
    <source>
        <dbReference type="Pfam" id="PF22106"/>
    </source>
</evidence>
<dbReference type="InterPro" id="IPR044922">
    <property type="entry name" value="DUF2063_N_sf"/>
</dbReference>
<dbReference type="OrthoDB" id="4146344at2"/>
<reference evidence="3 4" key="1">
    <citation type="journal article" date="2013" name="Genome Announc.">
        <title>Draft Genome Sequence of the Methanotrophic Gammaproteobacterium Methyloglobulus morosus DSM 22980 Strain KoM1.</title>
        <authorList>
            <person name="Poehlein A."/>
            <person name="Deutzmann J.S."/>
            <person name="Daniel R."/>
            <person name="Simeonova D.D."/>
        </authorList>
    </citation>
    <scope>NUCLEOTIDE SEQUENCE [LARGE SCALE GENOMIC DNA]</scope>
    <source>
        <strain evidence="3 4">KoM1</strain>
    </source>
</reference>
<dbReference type="STRING" id="1116472.MGMO_177c00070"/>
<dbReference type="AlphaFoldDB" id="V5DH24"/>
<dbReference type="Pfam" id="PF09836">
    <property type="entry name" value="DUF2063"/>
    <property type="match status" value="1"/>
</dbReference>
<sequence>MSRPEMLALHNIEPEFFGYQRKFVDYLRDPVETEALAAILPARISVYAKLMYNKIEGSLDACFPVCRELLESDRWQQLVKLFIKEHCCESPLYRDIPDEFINYLLNETPDMALPAFFSELAHFEWMELVLETAQNNPIAAKPAASDLLATIPVLNPVMHLLHYHYPVQTIMPSDENWTYWKEWETVNYKEESAHLIGLRDEQYGVHFIETNPATLRLIELLQDNFRTGEQAATQLALELRHSDHVQFLTFCRDILNNLKQQQIIVGTVHE</sequence>
<dbReference type="PATRIC" id="fig|1116472.3.peg.3946"/>
<evidence type="ECO:0000313" key="4">
    <source>
        <dbReference type="Proteomes" id="UP000017842"/>
    </source>
</evidence>
<dbReference type="InterPro" id="IPR018640">
    <property type="entry name" value="DUF2063"/>
</dbReference>
<dbReference type="InterPro" id="IPR054098">
    <property type="entry name" value="NGO1945-like_C"/>
</dbReference>
<organism evidence="3 4">
    <name type="scientific">Methyloglobulus morosus KoM1</name>
    <dbReference type="NCBI Taxonomy" id="1116472"/>
    <lineage>
        <taxon>Bacteria</taxon>
        <taxon>Pseudomonadati</taxon>
        <taxon>Pseudomonadota</taxon>
        <taxon>Gammaproteobacteria</taxon>
        <taxon>Methylococcales</taxon>
        <taxon>Methylococcaceae</taxon>
        <taxon>Methyloglobulus</taxon>
    </lineage>
</organism>
<dbReference type="eggNOG" id="COG3219">
    <property type="taxonomic scope" value="Bacteria"/>
</dbReference>
<dbReference type="Gene3D" id="1.10.150.690">
    <property type="entry name" value="DUF2063"/>
    <property type="match status" value="1"/>
</dbReference>
<comment type="caution">
    <text evidence="3">The sequence shown here is derived from an EMBL/GenBank/DDBJ whole genome shotgun (WGS) entry which is preliminary data.</text>
</comment>
<dbReference type="EMBL" id="AYLO01000162">
    <property type="protein sequence ID" value="ESS66716.1"/>
    <property type="molecule type" value="Genomic_DNA"/>
</dbReference>
<feature type="domain" description="NGO1945-like C-terminal" evidence="2">
    <location>
        <begin position="155"/>
        <end position="258"/>
    </location>
</feature>
<dbReference type="Gene3D" id="3.90.930.50">
    <property type="match status" value="1"/>
</dbReference>
<proteinExistence type="predicted"/>
<name>V5DH24_9GAMM</name>
<evidence type="ECO:0000259" key="1">
    <source>
        <dbReference type="Pfam" id="PF09836"/>
    </source>
</evidence>
<evidence type="ECO:0000313" key="3">
    <source>
        <dbReference type="EMBL" id="ESS66716.1"/>
    </source>
</evidence>
<protein>
    <submittedName>
        <fullName evidence="3">Uncharacterized protein</fullName>
    </submittedName>
</protein>
<dbReference type="Proteomes" id="UP000017842">
    <property type="component" value="Unassembled WGS sequence"/>
</dbReference>
<accession>V5DH24</accession>
<keyword evidence="4" id="KW-1185">Reference proteome</keyword>
<gene>
    <name evidence="3" type="ORF">MGMO_177c00070</name>
</gene>
<feature type="domain" description="Putative DNA-binding" evidence="1">
    <location>
        <begin position="19"/>
        <end position="104"/>
    </location>
</feature>
<dbReference type="Pfam" id="PF22106">
    <property type="entry name" value="NGO1945_C"/>
    <property type="match status" value="1"/>
</dbReference>
<dbReference type="RefSeq" id="WP_023496542.1">
    <property type="nucleotide sequence ID" value="NZ_AYLO01000162.1"/>
</dbReference>